<dbReference type="FunFam" id="3.30.160.60:FF:000247">
    <property type="entry name" value="Zinc finger protein 236"/>
    <property type="match status" value="1"/>
</dbReference>
<organism evidence="16 17">
    <name type="scientific">Eumeta variegata</name>
    <name type="common">Bagworm moth</name>
    <name type="synonym">Eumeta japonica</name>
    <dbReference type="NCBI Taxonomy" id="151549"/>
    <lineage>
        <taxon>Eukaryota</taxon>
        <taxon>Metazoa</taxon>
        <taxon>Ecdysozoa</taxon>
        <taxon>Arthropoda</taxon>
        <taxon>Hexapoda</taxon>
        <taxon>Insecta</taxon>
        <taxon>Pterygota</taxon>
        <taxon>Neoptera</taxon>
        <taxon>Endopterygota</taxon>
        <taxon>Lepidoptera</taxon>
        <taxon>Glossata</taxon>
        <taxon>Ditrysia</taxon>
        <taxon>Tineoidea</taxon>
        <taxon>Psychidae</taxon>
        <taxon>Oiketicinae</taxon>
        <taxon>Eumeta</taxon>
    </lineage>
</organism>
<dbReference type="Pfam" id="PF00096">
    <property type="entry name" value="zf-C2H2"/>
    <property type="match status" value="3"/>
</dbReference>
<dbReference type="GO" id="GO:0003677">
    <property type="term" value="F:DNA binding"/>
    <property type="evidence" value="ECO:0007669"/>
    <property type="project" value="UniProtKB-KW"/>
</dbReference>
<dbReference type="STRING" id="151549.A0A4C1VXX4"/>
<sequence length="258" mass="30254">MYEQIRKELALSFLLAFPEGKLPSERAVMRRLPEVPKEYSVEEDPQSGTKYYVCDRCGSRIKTITSMRMHILNIHLKVPTFQCQLCPERFKYANTRNRHMSIVHGGERIRYPCQACDQVFLSRTALVQHIRNFHLQERPYKCDSCEMSFFSMVYLRRHMIKHTGERVFECKVCKKTFPRKNTLVLHERIHSNDRRFVCSFAKETIVIEVAVSEKNSLERLLRNVILTALNLTRKYCAAARRTAGHPIVPALAVWLSVY</sequence>
<evidence type="ECO:0000256" key="2">
    <source>
        <dbReference type="ARBA" id="ARBA00004123"/>
    </source>
</evidence>
<keyword evidence="12" id="KW-0804">Transcription</keyword>
<keyword evidence="17" id="KW-1185">Reference proteome</keyword>
<dbReference type="SUPFAM" id="SSF57667">
    <property type="entry name" value="beta-beta-alpha zinc fingers"/>
    <property type="match status" value="3"/>
</dbReference>
<dbReference type="InterPro" id="IPR013087">
    <property type="entry name" value="Znf_C2H2_type"/>
</dbReference>
<evidence type="ECO:0000256" key="5">
    <source>
        <dbReference type="ARBA" id="ARBA00022723"/>
    </source>
</evidence>
<evidence type="ECO:0000256" key="7">
    <source>
        <dbReference type="ARBA" id="ARBA00022771"/>
    </source>
</evidence>
<feature type="domain" description="C2H2-type" evidence="15">
    <location>
        <begin position="168"/>
        <end position="195"/>
    </location>
</feature>
<feature type="domain" description="C2H2-type" evidence="15">
    <location>
        <begin position="111"/>
        <end position="139"/>
    </location>
</feature>
<keyword evidence="7 14" id="KW-0863">Zinc-finger</keyword>
<evidence type="ECO:0000313" key="17">
    <source>
        <dbReference type="Proteomes" id="UP000299102"/>
    </source>
</evidence>
<dbReference type="PROSITE" id="PS50157">
    <property type="entry name" value="ZINC_FINGER_C2H2_2"/>
    <property type="match status" value="4"/>
</dbReference>
<dbReference type="PANTHER" id="PTHR47772:SF1">
    <property type="entry name" value="ZINC FINGER PROTEIN 200"/>
    <property type="match status" value="1"/>
</dbReference>
<feature type="domain" description="C2H2-type" evidence="15">
    <location>
        <begin position="81"/>
        <end position="109"/>
    </location>
</feature>
<evidence type="ECO:0000259" key="15">
    <source>
        <dbReference type="PROSITE" id="PS50157"/>
    </source>
</evidence>
<evidence type="ECO:0000256" key="4">
    <source>
        <dbReference type="ARBA" id="ARBA00022499"/>
    </source>
</evidence>
<dbReference type="InterPro" id="IPR050636">
    <property type="entry name" value="C2H2-ZF_domain-containing"/>
</dbReference>
<dbReference type="InterPro" id="IPR036236">
    <property type="entry name" value="Znf_C2H2_sf"/>
</dbReference>
<evidence type="ECO:0000256" key="12">
    <source>
        <dbReference type="ARBA" id="ARBA00023163"/>
    </source>
</evidence>
<dbReference type="OrthoDB" id="8685330at2759"/>
<dbReference type="PANTHER" id="PTHR47772">
    <property type="entry name" value="ZINC FINGER PROTEIN 200"/>
    <property type="match status" value="1"/>
</dbReference>
<dbReference type="PROSITE" id="PS00028">
    <property type="entry name" value="ZINC_FINGER_C2H2_1"/>
    <property type="match status" value="5"/>
</dbReference>
<dbReference type="SMART" id="SM00355">
    <property type="entry name" value="ZnF_C2H2"/>
    <property type="match status" value="5"/>
</dbReference>
<keyword evidence="13" id="KW-0539">Nucleus</keyword>
<keyword evidence="10" id="KW-0805">Transcription regulation</keyword>
<evidence type="ECO:0000256" key="10">
    <source>
        <dbReference type="ARBA" id="ARBA00023015"/>
    </source>
</evidence>
<keyword evidence="4" id="KW-1017">Isopeptide bond</keyword>
<accession>A0A4C1VXX4</accession>
<evidence type="ECO:0000313" key="16">
    <source>
        <dbReference type="EMBL" id="GBP42774.1"/>
    </source>
</evidence>
<keyword evidence="5" id="KW-0479">Metal-binding</keyword>
<dbReference type="GO" id="GO:0008270">
    <property type="term" value="F:zinc ion binding"/>
    <property type="evidence" value="ECO:0007669"/>
    <property type="project" value="UniProtKB-KW"/>
</dbReference>
<protein>
    <submittedName>
        <fullName evidence="16">Zinc finger and SCAN domain-containing protein 22</fullName>
    </submittedName>
</protein>
<dbReference type="Proteomes" id="UP000299102">
    <property type="component" value="Unassembled WGS sequence"/>
</dbReference>
<comment type="similarity">
    <text evidence="3">Belongs to the krueppel C2H2-type zinc-finger protein family.</text>
</comment>
<dbReference type="AlphaFoldDB" id="A0A4C1VXX4"/>
<proteinExistence type="inferred from homology"/>
<comment type="subcellular location">
    <subcellularLocation>
        <location evidence="2">Nucleus</location>
    </subcellularLocation>
</comment>
<dbReference type="GO" id="GO:0005634">
    <property type="term" value="C:nucleus"/>
    <property type="evidence" value="ECO:0007669"/>
    <property type="project" value="UniProtKB-SubCell"/>
</dbReference>
<evidence type="ECO:0000256" key="11">
    <source>
        <dbReference type="ARBA" id="ARBA00023125"/>
    </source>
</evidence>
<reference evidence="16 17" key="1">
    <citation type="journal article" date="2019" name="Commun. Biol.">
        <title>The bagworm genome reveals a unique fibroin gene that provides high tensile strength.</title>
        <authorList>
            <person name="Kono N."/>
            <person name="Nakamura H."/>
            <person name="Ohtoshi R."/>
            <person name="Tomita M."/>
            <person name="Numata K."/>
            <person name="Arakawa K."/>
        </authorList>
    </citation>
    <scope>NUCLEOTIDE SEQUENCE [LARGE SCALE GENOMIC DNA]</scope>
</reference>
<feature type="domain" description="C2H2-type" evidence="15">
    <location>
        <begin position="140"/>
        <end position="167"/>
    </location>
</feature>
<evidence type="ECO:0000256" key="1">
    <source>
        <dbReference type="ARBA" id="ARBA00003767"/>
    </source>
</evidence>
<keyword evidence="9" id="KW-0832">Ubl conjugation</keyword>
<evidence type="ECO:0000256" key="8">
    <source>
        <dbReference type="ARBA" id="ARBA00022833"/>
    </source>
</evidence>
<dbReference type="EMBL" id="BGZK01000423">
    <property type="protein sequence ID" value="GBP42774.1"/>
    <property type="molecule type" value="Genomic_DNA"/>
</dbReference>
<keyword evidence="11" id="KW-0238">DNA-binding</keyword>
<evidence type="ECO:0000256" key="13">
    <source>
        <dbReference type="ARBA" id="ARBA00023242"/>
    </source>
</evidence>
<keyword evidence="6" id="KW-0677">Repeat</keyword>
<dbReference type="FunFam" id="3.30.160.60:FF:000065">
    <property type="entry name" value="B-cell CLL/lymphoma 6, member B"/>
    <property type="match status" value="1"/>
</dbReference>
<name>A0A4C1VXX4_EUMVA</name>
<comment type="caution">
    <text evidence="16">The sequence shown here is derived from an EMBL/GenBank/DDBJ whole genome shotgun (WGS) entry which is preliminary data.</text>
</comment>
<comment type="function">
    <text evidence="1">May be involved in transcriptional regulation.</text>
</comment>
<evidence type="ECO:0000256" key="9">
    <source>
        <dbReference type="ARBA" id="ARBA00022843"/>
    </source>
</evidence>
<evidence type="ECO:0000256" key="3">
    <source>
        <dbReference type="ARBA" id="ARBA00006991"/>
    </source>
</evidence>
<evidence type="ECO:0000256" key="14">
    <source>
        <dbReference type="PROSITE-ProRule" id="PRU00042"/>
    </source>
</evidence>
<dbReference type="Gene3D" id="3.30.160.60">
    <property type="entry name" value="Classic Zinc Finger"/>
    <property type="match status" value="4"/>
</dbReference>
<keyword evidence="8" id="KW-0862">Zinc</keyword>
<gene>
    <name evidence="16" type="primary">ZSCAN22</name>
    <name evidence="16" type="ORF">EVAR_23412_1</name>
</gene>
<evidence type="ECO:0000256" key="6">
    <source>
        <dbReference type="ARBA" id="ARBA00022737"/>
    </source>
</evidence>